<dbReference type="Pfam" id="PF02627">
    <property type="entry name" value="CMD"/>
    <property type="match status" value="1"/>
</dbReference>
<dbReference type="PANTHER" id="PTHR33930:SF2">
    <property type="entry name" value="BLR3452 PROTEIN"/>
    <property type="match status" value="1"/>
</dbReference>
<keyword evidence="3" id="KW-1185">Reference proteome</keyword>
<proteinExistence type="predicted"/>
<dbReference type="EMBL" id="STGJ01000018">
    <property type="protein sequence ID" value="TIC79190.1"/>
    <property type="molecule type" value="Genomic_DNA"/>
</dbReference>
<accession>A0A4T0UKM8</accession>
<evidence type="ECO:0000259" key="1">
    <source>
        <dbReference type="Pfam" id="PF02627"/>
    </source>
</evidence>
<dbReference type="NCBIfam" id="TIGR00778">
    <property type="entry name" value="ahpD_dom"/>
    <property type="match status" value="1"/>
</dbReference>
<organism evidence="2 3">
    <name type="scientific">Crenobacter intestini</name>
    <dbReference type="NCBI Taxonomy" id="2563443"/>
    <lineage>
        <taxon>Bacteria</taxon>
        <taxon>Pseudomonadati</taxon>
        <taxon>Pseudomonadota</taxon>
        <taxon>Betaproteobacteria</taxon>
        <taxon>Neisseriales</taxon>
        <taxon>Neisseriaceae</taxon>
        <taxon>Crenobacter</taxon>
    </lineage>
</organism>
<sequence length="127" mass="13365">MSHNYQELAAALGAKVAELRREIPETMKGFGQMNRAAHANGALDNKQKELIAIAIGIAGRCQGCLAFHAKALVELGCTRAEFLEMLQVAVYMGGGPSLMTAAEALMAYESFGGERALQPAGAEASPL</sequence>
<comment type="caution">
    <text evidence="2">The sequence shown here is derived from an EMBL/GenBank/DDBJ whole genome shotgun (WGS) entry which is preliminary data.</text>
</comment>
<dbReference type="OrthoDB" id="1683318at2"/>
<dbReference type="SUPFAM" id="SSF69118">
    <property type="entry name" value="AhpD-like"/>
    <property type="match status" value="1"/>
</dbReference>
<protein>
    <submittedName>
        <fullName evidence="2">Carboxymuconolactone decarboxylase family protein</fullName>
    </submittedName>
</protein>
<evidence type="ECO:0000313" key="2">
    <source>
        <dbReference type="EMBL" id="TIC79190.1"/>
    </source>
</evidence>
<dbReference type="AlphaFoldDB" id="A0A4T0UKM8"/>
<dbReference type="PANTHER" id="PTHR33930">
    <property type="entry name" value="ALKYL HYDROPEROXIDE REDUCTASE AHPD"/>
    <property type="match status" value="1"/>
</dbReference>
<feature type="domain" description="Carboxymuconolactone decarboxylase-like" evidence="1">
    <location>
        <begin position="24"/>
        <end position="105"/>
    </location>
</feature>
<dbReference type="GO" id="GO:0051920">
    <property type="term" value="F:peroxiredoxin activity"/>
    <property type="evidence" value="ECO:0007669"/>
    <property type="project" value="InterPro"/>
</dbReference>
<gene>
    <name evidence="2" type="ORF">E5K04_13900</name>
</gene>
<dbReference type="RefSeq" id="WP_136555160.1">
    <property type="nucleotide sequence ID" value="NZ_STGJ01000018.1"/>
</dbReference>
<dbReference type="InterPro" id="IPR004675">
    <property type="entry name" value="AhpD_core"/>
</dbReference>
<name>A0A4T0UKM8_9NEIS</name>
<evidence type="ECO:0000313" key="3">
    <source>
        <dbReference type="Proteomes" id="UP000308891"/>
    </source>
</evidence>
<reference evidence="2 3" key="1">
    <citation type="submission" date="2019-04" db="EMBL/GenBank/DDBJ databases">
        <title>Crenobacter sp. nov.</title>
        <authorList>
            <person name="Shi S."/>
        </authorList>
    </citation>
    <scope>NUCLEOTIDE SEQUENCE [LARGE SCALE GENOMIC DNA]</scope>
    <source>
        <strain evidence="2 3">GY 70310</strain>
    </source>
</reference>
<dbReference type="InterPro" id="IPR029032">
    <property type="entry name" value="AhpD-like"/>
</dbReference>
<dbReference type="Gene3D" id="1.20.1290.10">
    <property type="entry name" value="AhpD-like"/>
    <property type="match status" value="1"/>
</dbReference>
<dbReference type="InterPro" id="IPR003779">
    <property type="entry name" value="CMD-like"/>
</dbReference>
<dbReference type="Proteomes" id="UP000308891">
    <property type="component" value="Unassembled WGS sequence"/>
</dbReference>